<dbReference type="InterPro" id="IPR057755">
    <property type="entry name" value="UNC5A-D-like_N"/>
</dbReference>
<dbReference type="PROSITE" id="PS51145">
    <property type="entry name" value="ZU5"/>
    <property type="match status" value="1"/>
</dbReference>
<dbReference type="Pfam" id="PF25609">
    <property type="entry name" value="Unc5_NetrinR_N"/>
    <property type="match status" value="1"/>
</dbReference>
<feature type="domain" description="Death" evidence="14">
    <location>
        <begin position="1301"/>
        <end position="1362"/>
    </location>
</feature>
<feature type="compositionally biased region" description="Basic and acidic residues" evidence="13">
    <location>
        <begin position="119"/>
        <end position="128"/>
    </location>
</feature>
<dbReference type="Gene3D" id="1.10.533.10">
    <property type="entry name" value="Death Domain, Fas"/>
    <property type="match status" value="1"/>
</dbReference>
<evidence type="ECO:0000256" key="12">
    <source>
        <dbReference type="RuleBase" id="RU367033"/>
    </source>
</evidence>
<dbReference type="SUPFAM" id="SSF47986">
    <property type="entry name" value="DEATH domain"/>
    <property type="match status" value="1"/>
</dbReference>
<feature type="transmembrane region" description="Helical" evidence="12">
    <location>
        <begin position="6"/>
        <end position="27"/>
    </location>
</feature>
<evidence type="ECO:0000256" key="5">
    <source>
        <dbReference type="ARBA" id="ARBA00022729"/>
    </source>
</evidence>
<dbReference type="InterPro" id="IPR000488">
    <property type="entry name" value="Death_dom"/>
</dbReference>
<dbReference type="PANTHER" id="PTHR12582:SF47">
    <property type="entry name" value="NETRIN RECEPTOR UNC-5"/>
    <property type="match status" value="1"/>
</dbReference>
<reference evidence="18" key="1">
    <citation type="submission" date="2023-11" db="UniProtKB">
        <authorList>
            <consortium name="WormBaseParasite"/>
        </authorList>
    </citation>
    <scope>IDENTIFICATION</scope>
</reference>
<dbReference type="InterPro" id="IPR003599">
    <property type="entry name" value="Ig_sub"/>
</dbReference>
<evidence type="ECO:0000256" key="2">
    <source>
        <dbReference type="ARBA" id="ARBA00009844"/>
    </source>
</evidence>
<dbReference type="GO" id="GO:0005886">
    <property type="term" value="C:plasma membrane"/>
    <property type="evidence" value="ECO:0007669"/>
    <property type="project" value="UniProtKB-SubCell"/>
</dbReference>
<proteinExistence type="inferred from homology"/>
<keyword evidence="6 12" id="KW-1133">Transmembrane helix</keyword>
<evidence type="ECO:0000256" key="8">
    <source>
        <dbReference type="ARBA" id="ARBA00023157"/>
    </source>
</evidence>
<dbReference type="Pfam" id="PF17217">
    <property type="entry name" value="UPA"/>
    <property type="match status" value="1"/>
</dbReference>
<keyword evidence="10" id="KW-0325">Glycoprotein</keyword>
<evidence type="ECO:0000256" key="3">
    <source>
        <dbReference type="ARBA" id="ARBA00022473"/>
    </source>
</evidence>
<keyword evidence="11 12" id="KW-0393">Immunoglobulin domain</keyword>
<dbReference type="SMART" id="SM00218">
    <property type="entry name" value="ZU5"/>
    <property type="match status" value="1"/>
</dbReference>
<feature type="transmembrane region" description="Helical" evidence="12">
    <location>
        <begin position="506"/>
        <end position="526"/>
    </location>
</feature>
<evidence type="ECO:0000259" key="14">
    <source>
        <dbReference type="PROSITE" id="PS50017"/>
    </source>
</evidence>
<dbReference type="InterPro" id="IPR007110">
    <property type="entry name" value="Ig-like_dom"/>
</dbReference>
<dbReference type="PROSITE" id="PS50017">
    <property type="entry name" value="DEATH_DOMAIN"/>
    <property type="match status" value="1"/>
</dbReference>
<evidence type="ECO:0000259" key="15">
    <source>
        <dbReference type="PROSITE" id="PS50835"/>
    </source>
</evidence>
<dbReference type="InterPro" id="IPR033772">
    <property type="entry name" value="UPA"/>
</dbReference>
<comment type="function">
    <text evidence="12">Receptor for netrin required for axon guidance. Mediates axon repulsion of neuronal growth cones in the developing nervous system upon ligand binding.</text>
</comment>
<evidence type="ECO:0000256" key="7">
    <source>
        <dbReference type="ARBA" id="ARBA00023136"/>
    </source>
</evidence>
<protein>
    <recommendedName>
        <fullName evidence="12">Netrin receptor UNC5</fullName>
    </recommendedName>
</protein>
<dbReference type="InterPro" id="IPR013783">
    <property type="entry name" value="Ig-like_fold"/>
</dbReference>
<comment type="subcellular location">
    <subcellularLocation>
        <location evidence="12">Cell membrane</location>
        <topology evidence="12">Single-pass type I membrane protein</topology>
    </subcellularLocation>
    <subcellularLocation>
        <location evidence="1">Membrane</location>
        <topology evidence="1">Single-pass type I membrane protein</topology>
    </subcellularLocation>
</comment>
<feature type="compositionally biased region" description="Low complexity" evidence="13">
    <location>
        <begin position="105"/>
        <end position="116"/>
    </location>
</feature>
<dbReference type="CDD" id="cd08781">
    <property type="entry name" value="Death_UNC5-like"/>
    <property type="match status" value="1"/>
</dbReference>
<feature type="region of interest" description="Disordered" evidence="13">
    <location>
        <begin position="659"/>
        <end position="678"/>
    </location>
</feature>
<evidence type="ECO:0000256" key="11">
    <source>
        <dbReference type="ARBA" id="ARBA00023319"/>
    </source>
</evidence>
<evidence type="ECO:0000256" key="13">
    <source>
        <dbReference type="SAM" id="MobiDB-lite"/>
    </source>
</evidence>
<dbReference type="Proteomes" id="UP000050790">
    <property type="component" value="Unassembled WGS sequence"/>
</dbReference>
<dbReference type="SUPFAM" id="SSF48726">
    <property type="entry name" value="Immunoglobulin"/>
    <property type="match status" value="1"/>
</dbReference>
<evidence type="ECO:0000256" key="4">
    <source>
        <dbReference type="ARBA" id="ARBA00022692"/>
    </source>
</evidence>
<dbReference type="Gene3D" id="2.60.40.10">
    <property type="entry name" value="Immunoglobulins"/>
    <property type="match status" value="2"/>
</dbReference>
<accession>A0AA84Z4D4</accession>
<dbReference type="InterPro" id="IPR036179">
    <property type="entry name" value="Ig-like_dom_sf"/>
</dbReference>
<evidence type="ECO:0000313" key="17">
    <source>
        <dbReference type="Proteomes" id="UP000050790"/>
    </source>
</evidence>
<keyword evidence="8" id="KW-1015">Disulfide bond</keyword>
<keyword evidence="7 12" id="KW-0472">Membrane</keyword>
<sequence length="1362" mass="151768">MYNNLLLYYIVVLLSITFYDGTFIYTLQHATTNANRAVRLRSRVIQTNQAFKVDEYSLNKMQDDEGDLQLSKEFPVLDTLISPEEDKDSSDSINPKLEGPPSRTNIYHNSNDNNNNRKNKMDGQRLPKDSGLLDSYWPNSNVGNIFDIGWDPNPPKETDSQEDLVQPDETHLEGVPIFIQHPKPLYYTTKNKPATIECVAEPVSHAAIKCAEQTIPYKGPGESGILEIQRLNSDNLPDPDGKRWKLRLEVRAKDVEEWFDTYVCHCEAWNKVVKLQRPKKVISNTTEIKEAYLDEKFQLEPVSTDLAVSKRLVLTCLPPEGDPNPEVYWLKDGKRVDTKSFPHIVINDYNHLIIENTTTADSGNYTCVAACLNGEKRRAVARVNIFPYNSAMNRPVGGDLTNWGEWGTCYKVIAEGSNARTVCQQTRYRICANQITSKNEFKSIDISHLITDQCPSPLFQARNCSSSQCINSMNNVVFKGIHLSDIKSPTTTSKISSSQMFKTGEIAIYVGLFLSLAVLLAVIALITRRKSLKFSTARAIRYSACLHSKRSCRQEIVNKKAQDLLLPGDMSQTMITIMNPSVADTHNQEMNRMKPSYNSNNINNKTFGVNVINGAINGVLFQHQYNTTPINNIPLSTAGQSLVFSNGTSLGTATSILANLPPPPAPPPPPPTPPPPLPLSLPPIPTTSINFDSSHATSDISGYTGFPSTLPSTQHFMNLASCQINGYLTSDPYLQTNIEFTNQVVNSGTEPTYVESEVGLSRIGCGPHFSTPLAVSNLGGPIESSSGPSTANTGTTVTAIGSCNGGSSNGSVGLPLNRCLTNKSPNNYNINFLNVEIDECNEKCEPESGLYHELSLDAVSSDRSILCEINDPLELDTTIRKTISCDGDQLALPQSGIFLTIPQGALQSNSLVEVYLAVCREDKHRPTLGDHQTLLSPVIQFGPVGLNLLKPVLLSFPHCAELNQSNWLIRVLALGPNLNRSPNNLNTSNINGYKSNYSALHTNFDNFIWQDVGIIGYESNVTKFICHLDSNMAHLMTDVARRYCLVGETQKLLGGNRLISNHKNLNHTEFQNFSNSVNTNGLQNINITNFTNNNNIMTDGTQDSGLLSDIQPATKILKLAAFSGPLTPTIDYNIRVYVLTDTKDALEHVLYVEKRLEGRLLDDPKSLLFKDNGGGLCFCIEDISPGWRSRLQTKSQEIPFRHIWNGTQMSTLHCAFSLEHLDSRQLNVSCKIKVYQENSQLQEQILKISNQRFELKTEHSRTRFFNSEDRSSDIRCFLSSYRLPVVTTQRLCKLLDTKEGEWQKLAKHMGMQRYIFYLKSQPSPTTVLLNMWEACNRNEPSVNELKAIFTAMDRADCANLLD</sequence>
<evidence type="ECO:0000256" key="9">
    <source>
        <dbReference type="ARBA" id="ARBA00023170"/>
    </source>
</evidence>
<dbReference type="PANTHER" id="PTHR12582">
    <property type="entry name" value="NETRIN RECEPTOR UNC5"/>
    <property type="match status" value="1"/>
</dbReference>
<evidence type="ECO:0000313" key="18">
    <source>
        <dbReference type="WBParaSite" id="SMRG1_10600.1"/>
    </source>
</evidence>
<dbReference type="GO" id="GO:0005042">
    <property type="term" value="F:netrin receptor activity"/>
    <property type="evidence" value="ECO:0007669"/>
    <property type="project" value="UniProtKB-UniRule"/>
</dbReference>
<dbReference type="PROSITE" id="PS50835">
    <property type="entry name" value="IG_LIKE"/>
    <property type="match status" value="1"/>
</dbReference>
<dbReference type="Pfam" id="PF13927">
    <property type="entry name" value="Ig_3"/>
    <property type="match status" value="1"/>
</dbReference>
<evidence type="ECO:0000256" key="1">
    <source>
        <dbReference type="ARBA" id="ARBA00004479"/>
    </source>
</evidence>
<keyword evidence="5" id="KW-0732">Signal</keyword>
<evidence type="ECO:0000259" key="16">
    <source>
        <dbReference type="PROSITE" id="PS51145"/>
    </source>
</evidence>
<feature type="domain" description="Ig-like" evidence="15">
    <location>
        <begin position="278"/>
        <end position="384"/>
    </location>
</feature>
<dbReference type="InterPro" id="IPR000906">
    <property type="entry name" value="ZU5_dom"/>
</dbReference>
<feature type="compositionally biased region" description="Pro residues" evidence="13">
    <location>
        <begin position="660"/>
        <end position="678"/>
    </location>
</feature>
<dbReference type="WBParaSite" id="SMRG1_10600.1">
    <property type="protein sequence ID" value="SMRG1_10600.1"/>
    <property type="gene ID" value="SMRG1_10600"/>
</dbReference>
<evidence type="ECO:0000256" key="6">
    <source>
        <dbReference type="ARBA" id="ARBA00022989"/>
    </source>
</evidence>
<feature type="region of interest" description="Disordered" evidence="13">
    <location>
        <begin position="81"/>
        <end position="134"/>
    </location>
</feature>
<dbReference type="SMART" id="SM00409">
    <property type="entry name" value="IG"/>
    <property type="match status" value="1"/>
</dbReference>
<keyword evidence="4 12" id="KW-0812">Transmembrane</keyword>
<keyword evidence="9 12" id="KW-0675">Receptor</keyword>
<keyword evidence="3 12" id="KW-0217">Developmental protein</keyword>
<dbReference type="GO" id="GO:0008045">
    <property type="term" value="P:motor neuron axon guidance"/>
    <property type="evidence" value="ECO:0007669"/>
    <property type="project" value="TreeGrafter"/>
</dbReference>
<dbReference type="InterPro" id="IPR011029">
    <property type="entry name" value="DEATH-like_dom_sf"/>
</dbReference>
<dbReference type="Gene3D" id="2.60.220.30">
    <property type="match status" value="1"/>
</dbReference>
<dbReference type="Pfam" id="PF00791">
    <property type="entry name" value="ZU5"/>
    <property type="match status" value="1"/>
</dbReference>
<feature type="domain" description="ZU5" evidence="16">
    <location>
        <begin position="877"/>
        <end position="1049"/>
    </location>
</feature>
<name>A0AA84Z4D4_9TREM</name>
<dbReference type="InterPro" id="IPR037936">
    <property type="entry name" value="UNC5A-D"/>
</dbReference>
<comment type="caution">
    <text evidence="12">Lacks conserved residue(s) required for the propagation of feature annotation.</text>
</comment>
<organism evidence="17 18">
    <name type="scientific">Schistosoma margrebowiei</name>
    <dbReference type="NCBI Taxonomy" id="48269"/>
    <lineage>
        <taxon>Eukaryota</taxon>
        <taxon>Metazoa</taxon>
        <taxon>Spiralia</taxon>
        <taxon>Lophotrochozoa</taxon>
        <taxon>Platyhelminthes</taxon>
        <taxon>Trematoda</taxon>
        <taxon>Digenea</taxon>
        <taxon>Strigeidida</taxon>
        <taxon>Schistosomatoidea</taxon>
        <taxon>Schistosomatidae</taxon>
        <taxon>Schistosoma</taxon>
    </lineage>
</organism>
<comment type="similarity">
    <text evidence="2 12">Belongs to the unc-5 family.</text>
</comment>
<dbReference type="InterPro" id="IPR003598">
    <property type="entry name" value="Ig_sub2"/>
</dbReference>
<evidence type="ECO:0000256" key="10">
    <source>
        <dbReference type="ARBA" id="ARBA00023180"/>
    </source>
</evidence>
<dbReference type="SMART" id="SM00408">
    <property type="entry name" value="IGc2"/>
    <property type="match status" value="1"/>
</dbReference>
<dbReference type="Pfam" id="PF00531">
    <property type="entry name" value="Death"/>
    <property type="match status" value="1"/>
</dbReference>